<evidence type="ECO:0000256" key="1">
    <source>
        <dbReference type="SAM" id="MobiDB-lite"/>
    </source>
</evidence>
<keyword evidence="3" id="KW-1185">Reference proteome</keyword>
<reference evidence="2" key="1">
    <citation type="journal article" date="2018" name="DNA Res.">
        <title>Multiple hybrid de novo genome assembly of finger millet, an orphan allotetraploid crop.</title>
        <authorList>
            <person name="Hatakeyama M."/>
            <person name="Aluri S."/>
            <person name="Balachadran M.T."/>
            <person name="Sivarajan S.R."/>
            <person name="Patrignani A."/>
            <person name="Gruter S."/>
            <person name="Poveda L."/>
            <person name="Shimizu-Inatsugi R."/>
            <person name="Baeten J."/>
            <person name="Francoijs K.J."/>
            <person name="Nataraja K.N."/>
            <person name="Reddy Y.A.N."/>
            <person name="Phadnis S."/>
            <person name="Ravikumar R.L."/>
            <person name="Schlapbach R."/>
            <person name="Sreeman S.M."/>
            <person name="Shimizu K.K."/>
        </authorList>
    </citation>
    <scope>NUCLEOTIDE SEQUENCE</scope>
</reference>
<dbReference type="AlphaFoldDB" id="A0AAV5D8F3"/>
<comment type="caution">
    <text evidence="2">The sequence shown here is derived from an EMBL/GenBank/DDBJ whole genome shotgun (WGS) entry which is preliminary data.</text>
</comment>
<proteinExistence type="predicted"/>
<feature type="region of interest" description="Disordered" evidence="1">
    <location>
        <begin position="1"/>
        <end position="21"/>
    </location>
</feature>
<evidence type="ECO:0000313" key="3">
    <source>
        <dbReference type="Proteomes" id="UP001054889"/>
    </source>
</evidence>
<reference evidence="2" key="2">
    <citation type="submission" date="2021-12" db="EMBL/GenBank/DDBJ databases">
        <title>Resequencing data analysis of finger millet.</title>
        <authorList>
            <person name="Hatakeyama M."/>
            <person name="Aluri S."/>
            <person name="Balachadran M.T."/>
            <person name="Sivarajan S.R."/>
            <person name="Poveda L."/>
            <person name="Shimizu-Inatsugi R."/>
            <person name="Schlapbach R."/>
            <person name="Sreeman S.M."/>
            <person name="Shimizu K.K."/>
        </authorList>
    </citation>
    <scope>NUCLEOTIDE SEQUENCE</scope>
</reference>
<organism evidence="2 3">
    <name type="scientific">Eleusine coracana subsp. coracana</name>
    <dbReference type="NCBI Taxonomy" id="191504"/>
    <lineage>
        <taxon>Eukaryota</taxon>
        <taxon>Viridiplantae</taxon>
        <taxon>Streptophyta</taxon>
        <taxon>Embryophyta</taxon>
        <taxon>Tracheophyta</taxon>
        <taxon>Spermatophyta</taxon>
        <taxon>Magnoliopsida</taxon>
        <taxon>Liliopsida</taxon>
        <taxon>Poales</taxon>
        <taxon>Poaceae</taxon>
        <taxon>PACMAD clade</taxon>
        <taxon>Chloridoideae</taxon>
        <taxon>Cynodonteae</taxon>
        <taxon>Eleusininae</taxon>
        <taxon>Eleusine</taxon>
    </lineage>
</organism>
<protein>
    <submittedName>
        <fullName evidence="2">Uncharacterized protein</fullName>
    </submittedName>
</protein>
<evidence type="ECO:0000313" key="2">
    <source>
        <dbReference type="EMBL" id="GJN06325.1"/>
    </source>
</evidence>
<dbReference type="EMBL" id="BQKI01000012">
    <property type="protein sequence ID" value="GJN06325.1"/>
    <property type="molecule type" value="Genomic_DNA"/>
</dbReference>
<accession>A0AAV5D8F3</accession>
<dbReference type="Proteomes" id="UP001054889">
    <property type="component" value="Unassembled WGS sequence"/>
</dbReference>
<sequence>MADGSPRTDTSTDDTDENHRVSPVKLHLRLSQAMVLLLLLLTPVTDPGINMEIKRHCAGLLKIVRLQGRVV</sequence>
<name>A0AAV5D8F3_ELECO</name>
<gene>
    <name evidence="2" type="primary">ga24044</name>
    <name evidence="2" type="ORF">PR202_ga24044</name>
</gene>